<dbReference type="RefSeq" id="WP_227006877.1">
    <property type="nucleotide sequence ID" value="NZ_FPAZ01000002.1"/>
</dbReference>
<feature type="chain" id="PRO_5047428527" evidence="1">
    <location>
        <begin position="21"/>
        <end position="171"/>
    </location>
</feature>
<feature type="signal peptide" evidence="1">
    <location>
        <begin position="1"/>
        <end position="20"/>
    </location>
</feature>
<dbReference type="InterPro" id="IPR007332">
    <property type="entry name" value="DUF411"/>
</dbReference>
<name>A0ABY1GCQ0_9GAMM</name>
<organism evidence="2 3">
    <name type="scientific">Pseudoalteromonas lipolytica</name>
    <dbReference type="NCBI Taxonomy" id="570156"/>
    <lineage>
        <taxon>Bacteria</taxon>
        <taxon>Pseudomonadati</taxon>
        <taxon>Pseudomonadota</taxon>
        <taxon>Gammaproteobacteria</taxon>
        <taxon>Alteromonadales</taxon>
        <taxon>Pseudoalteromonadaceae</taxon>
        <taxon>Pseudoalteromonas</taxon>
    </lineage>
</organism>
<evidence type="ECO:0000256" key="1">
    <source>
        <dbReference type="SAM" id="SignalP"/>
    </source>
</evidence>
<reference evidence="2 3" key="1">
    <citation type="submission" date="2016-10" db="EMBL/GenBank/DDBJ databases">
        <authorList>
            <person name="Varghese N."/>
            <person name="Submissions S."/>
        </authorList>
    </citation>
    <scope>NUCLEOTIDE SEQUENCE [LARGE SCALE GENOMIC DNA]</scope>
    <source>
        <strain evidence="2 3">CGMCC 1.8499</strain>
    </source>
</reference>
<protein>
    <submittedName>
        <fullName evidence="2">Uncharacterized conserved protein</fullName>
    </submittedName>
</protein>
<keyword evidence="1" id="KW-0732">Signal</keyword>
<evidence type="ECO:0000313" key="3">
    <source>
        <dbReference type="Proteomes" id="UP000183805"/>
    </source>
</evidence>
<comment type="caution">
    <text evidence="2">The sequence shown here is derived from an EMBL/GenBank/DDBJ whole genome shotgun (WGS) entry which is preliminary data.</text>
</comment>
<dbReference type="Proteomes" id="UP000183805">
    <property type="component" value="Unassembled WGS sequence"/>
</dbReference>
<gene>
    <name evidence="2" type="ORF">SAMN04487854_102233</name>
</gene>
<accession>A0ABY1GCQ0</accession>
<proteinExistence type="predicted"/>
<dbReference type="Pfam" id="PF04214">
    <property type="entry name" value="DUF411"/>
    <property type="match status" value="1"/>
</dbReference>
<dbReference type="EMBL" id="FPAZ01000002">
    <property type="protein sequence ID" value="SFT41205.1"/>
    <property type="molecule type" value="Genomic_DNA"/>
</dbReference>
<evidence type="ECO:0000313" key="2">
    <source>
        <dbReference type="EMBL" id="SFT41205.1"/>
    </source>
</evidence>
<sequence length="171" mass="19065">MRTAYLASLLLFMSNLPVMATTSNQPLTHNSNQHTHDSNSELTVYKSKNCGCCKEWVTHMNKNGFNTTAIDVVDMGTIKNNYQIKPNQRSCHTAVSADGFIFEGHVPAKFVKQFLSEQHPEGTIGLSVPAMPVGTPGMEMGNVFHKYNINLLTIDSPAVSYQYIEQYAEQF</sequence>
<keyword evidence="3" id="KW-1185">Reference proteome</keyword>